<keyword evidence="1" id="KW-0472">Membrane</keyword>
<feature type="transmembrane region" description="Helical" evidence="1">
    <location>
        <begin position="6"/>
        <end position="24"/>
    </location>
</feature>
<dbReference type="KEGG" id="jeh:EJN90_11080"/>
<name>A0A3Q9BNB3_9LACT</name>
<feature type="transmembrane region" description="Helical" evidence="1">
    <location>
        <begin position="73"/>
        <end position="92"/>
    </location>
</feature>
<evidence type="ECO:0000313" key="2">
    <source>
        <dbReference type="EMBL" id="AZP05136.1"/>
    </source>
</evidence>
<proteinExistence type="predicted"/>
<dbReference type="RefSeq" id="WP_126111223.1">
    <property type="nucleotide sequence ID" value="NZ_CP034465.1"/>
</dbReference>
<protein>
    <recommendedName>
        <fullName evidence="4">DUF3784 domain-containing protein</fullName>
    </recommendedName>
</protein>
<keyword evidence="1" id="KW-1133">Transmembrane helix</keyword>
<organism evidence="2 3">
    <name type="scientific">Jeotgalibaca ciconiae</name>
    <dbReference type="NCBI Taxonomy" id="2496265"/>
    <lineage>
        <taxon>Bacteria</taxon>
        <taxon>Bacillati</taxon>
        <taxon>Bacillota</taxon>
        <taxon>Bacilli</taxon>
        <taxon>Lactobacillales</taxon>
        <taxon>Carnobacteriaceae</taxon>
        <taxon>Jeotgalibaca</taxon>
    </lineage>
</organism>
<feature type="transmembrane region" description="Helical" evidence="1">
    <location>
        <begin position="45"/>
        <end position="67"/>
    </location>
</feature>
<dbReference type="EMBL" id="CP034465">
    <property type="protein sequence ID" value="AZP05136.1"/>
    <property type="molecule type" value="Genomic_DNA"/>
</dbReference>
<sequence length="98" mass="11391">MIQLLIGLFALLLFLVSWFLIKKANHAFILFPEKLSTEQRKKMNVFFQTNGIIYFVTGIVFIISIFINQKNLYAVLLLLISLHSAFFSFQLSKFLKGK</sequence>
<keyword evidence="3" id="KW-1185">Reference proteome</keyword>
<evidence type="ECO:0008006" key="4">
    <source>
        <dbReference type="Google" id="ProtNLM"/>
    </source>
</evidence>
<dbReference type="AlphaFoldDB" id="A0A3Q9BNB3"/>
<dbReference type="OrthoDB" id="9957799at2"/>
<reference evidence="3" key="1">
    <citation type="submission" date="2018-12" db="EMBL/GenBank/DDBJ databases">
        <title>Complete genome sequencing of Jeotgalibaca sp. H21T32.</title>
        <authorList>
            <person name="Bae J.-W."/>
            <person name="Lee S.-Y."/>
        </authorList>
    </citation>
    <scope>NUCLEOTIDE SEQUENCE [LARGE SCALE GENOMIC DNA]</scope>
    <source>
        <strain evidence="3">H21T32</strain>
    </source>
</reference>
<dbReference type="Proteomes" id="UP000273326">
    <property type="component" value="Chromosome"/>
</dbReference>
<gene>
    <name evidence="2" type="ORF">EJN90_11080</name>
</gene>
<evidence type="ECO:0000313" key="3">
    <source>
        <dbReference type="Proteomes" id="UP000273326"/>
    </source>
</evidence>
<keyword evidence="1" id="KW-0812">Transmembrane</keyword>
<accession>A0A3Q9BNB3</accession>
<evidence type="ECO:0000256" key="1">
    <source>
        <dbReference type="SAM" id="Phobius"/>
    </source>
</evidence>